<reference evidence="2 3" key="1">
    <citation type="submission" date="2016-04" db="EMBL/GenBank/DDBJ databases">
        <title>Complete genome sequencing of OXA-72 bearing Acinetobacter pittii strain IEC338SC.</title>
        <authorList>
            <person name="Brasiliense D.M."/>
            <person name="Lima K.V."/>
            <person name="Souza C.O."/>
            <person name="Dutra L.G."/>
            <person name="Mamizuka E.M."/>
            <person name="Perez-Chaparro P.J."/>
            <person name="McCulloch J.A."/>
        </authorList>
    </citation>
    <scope>NUCLEOTIDE SEQUENCE [LARGE SCALE GENOMIC DNA]</scope>
    <source>
        <strain evidence="2 3">IEC338SC</strain>
    </source>
</reference>
<evidence type="ECO:0000313" key="3">
    <source>
        <dbReference type="Proteomes" id="UP000076152"/>
    </source>
</evidence>
<organism evidence="2 3">
    <name type="scientific">Acinetobacter pittii</name>
    <name type="common">Acinetobacter genomosp. 3</name>
    <dbReference type="NCBI Taxonomy" id="48296"/>
    <lineage>
        <taxon>Bacteria</taxon>
        <taxon>Pseudomonadati</taxon>
        <taxon>Pseudomonadota</taxon>
        <taxon>Gammaproteobacteria</taxon>
        <taxon>Moraxellales</taxon>
        <taxon>Moraxellaceae</taxon>
        <taxon>Acinetobacter</taxon>
        <taxon>Acinetobacter calcoaceticus/baumannii complex</taxon>
    </lineage>
</organism>
<proteinExistence type="predicted"/>
<dbReference type="Pfam" id="PF08808">
    <property type="entry name" value="RES"/>
    <property type="match status" value="1"/>
</dbReference>
<evidence type="ECO:0000313" key="2">
    <source>
        <dbReference type="EMBL" id="AMX18558.1"/>
    </source>
</evidence>
<protein>
    <submittedName>
        <fullName evidence="2">RES domain protein</fullName>
    </submittedName>
</protein>
<evidence type="ECO:0000259" key="1">
    <source>
        <dbReference type="Pfam" id="PF08808"/>
    </source>
</evidence>
<dbReference type="InterPro" id="IPR014914">
    <property type="entry name" value="RES_dom"/>
</dbReference>
<dbReference type="Proteomes" id="UP000076152">
    <property type="component" value="Chromosome"/>
</dbReference>
<dbReference type="AlphaFoldDB" id="A0AB33B966"/>
<name>A0AB33B966_ACIPI</name>
<sequence>MLICKMCIEKKLPPYTYKKKDFELKFCGECQDETQHLDYEVFKNKLFDVISNNYKFLRDLPYRAGWFYEAHDEDGVHEFCNLIEWLELGEELTEKLANDGVEKFGTELLVLYDDSLEEYEGCNSEFEWEHIQKSFKHEFRFFNTKLKDFLDHTFEYLLDNQNINQSLLNIISANTILYRGRSFDSLKDLMKEVNEDNLAIEMETENEIIAKNIRDKFGLVPSFLASDQRMTPFGISALYLSTDKMACVAEIRALVGQYVGIAQFSNRIELKLLNLNKLAEGLYPHHLDEDYLGKLDVYIFFKKLIASVSKPKLESGKFDYLISQYFFEYLRVKFGDQIQGIFLKSVQLPTADNIILFPEVTDEGIDSSFSAGNNKIYFSWNKESMLGLSISQVKSIAITTEIEYISHPRMKESTDWI</sequence>
<gene>
    <name evidence="2" type="ORF">IEC338SC_1416</name>
</gene>
<accession>A0AB33B966</accession>
<dbReference type="EMBL" id="CP015145">
    <property type="protein sequence ID" value="AMX18558.1"/>
    <property type="molecule type" value="Genomic_DNA"/>
</dbReference>
<feature type="domain" description="RES" evidence="1">
    <location>
        <begin position="225"/>
        <end position="360"/>
    </location>
</feature>